<dbReference type="RefSeq" id="WP_009378284.1">
    <property type="nucleotide sequence ID" value="NZ_CAACXN010000015.1"/>
</dbReference>
<feature type="transmembrane region" description="Helical" evidence="2">
    <location>
        <begin position="12"/>
        <end position="38"/>
    </location>
</feature>
<reference evidence="7" key="1">
    <citation type="submission" date="2016-01" db="EMBL/GenBank/DDBJ databases">
        <title>Draft genome of Chromobacterium sp. F49.</title>
        <authorList>
            <person name="Hong K.W."/>
        </authorList>
    </citation>
    <scope>NUCLEOTIDE SEQUENCE [LARGE SCALE GENOMIC DNA]</scope>
    <source>
        <strain evidence="7">M40</strain>
    </source>
</reference>
<proteinExistence type="predicted"/>
<reference evidence="5 10" key="5">
    <citation type="submission" date="2020-12" db="EMBL/GenBank/DDBJ databases">
        <title>FDA dAtabase for Regulatory Grade micrObial Sequences (FDA-ARGOS): Supporting development and validation of Infectious Disease Dx tests.</title>
        <authorList>
            <person name="Sproer C."/>
            <person name="Gronow S."/>
            <person name="Severitt S."/>
            <person name="Schroder I."/>
            <person name="Tallon L."/>
            <person name="Sadzewicz L."/>
            <person name="Zhao X."/>
            <person name="Boylan J."/>
            <person name="Ott S."/>
            <person name="Bowen H."/>
            <person name="Vavikolanu K."/>
            <person name="Mehta A."/>
            <person name="Aluvathingal J."/>
            <person name="Nadendla S."/>
            <person name="Lowell S."/>
            <person name="Myers T."/>
            <person name="Yan Y."/>
            <person name="Sichtig H."/>
        </authorList>
    </citation>
    <scope>NUCLEOTIDE SEQUENCE [LARGE SCALE GENOMIC DNA]</scope>
    <source>
        <strain evidence="5 10">FDAARGOS_902</strain>
    </source>
</reference>
<feature type="compositionally biased region" description="Basic and acidic residues" evidence="1">
    <location>
        <begin position="84"/>
        <end position="97"/>
    </location>
</feature>
<dbReference type="EMBL" id="NCWY01000006">
    <property type="protein sequence ID" value="PAK95669.1"/>
    <property type="molecule type" value="Genomic_DNA"/>
</dbReference>
<evidence type="ECO:0000256" key="1">
    <source>
        <dbReference type="SAM" id="MobiDB-lite"/>
    </source>
</evidence>
<evidence type="ECO:0000313" key="3">
    <source>
        <dbReference type="EMBL" id="KZE22852.1"/>
    </source>
</evidence>
<accession>A0A161TJW0</accession>
<evidence type="ECO:0000313" key="9">
    <source>
        <dbReference type="Proteomes" id="UP000386281"/>
    </source>
</evidence>
<name>A0A161TJW0_9MICO</name>
<protein>
    <submittedName>
        <fullName evidence="4">Uncharacterized protein</fullName>
    </submittedName>
</protein>
<feature type="transmembrane region" description="Helical" evidence="2">
    <location>
        <begin position="44"/>
        <end position="66"/>
    </location>
</feature>
<dbReference type="KEGG" id="bcau:I6G59_15410"/>
<evidence type="ECO:0000313" key="5">
    <source>
        <dbReference type="EMBL" id="QPS33311.1"/>
    </source>
</evidence>
<feature type="region of interest" description="Disordered" evidence="1">
    <location>
        <begin position="69"/>
        <end position="97"/>
    </location>
</feature>
<evidence type="ECO:0000313" key="8">
    <source>
        <dbReference type="Proteomes" id="UP000216867"/>
    </source>
</evidence>
<gene>
    <name evidence="3" type="ORF">AVW13_05605</name>
    <name evidence="4" type="ORF">B8X04_07910</name>
    <name evidence="5" type="ORF">I6G59_15410</name>
    <name evidence="6" type="ORF">NCTC12391_02622</name>
</gene>
<organism evidence="4 8">
    <name type="scientific">Brevibacterium casei</name>
    <dbReference type="NCBI Taxonomy" id="33889"/>
    <lineage>
        <taxon>Bacteria</taxon>
        <taxon>Bacillati</taxon>
        <taxon>Actinomycetota</taxon>
        <taxon>Actinomycetes</taxon>
        <taxon>Micrococcales</taxon>
        <taxon>Brevibacteriaceae</taxon>
        <taxon>Brevibacterium</taxon>
    </lineage>
</organism>
<dbReference type="EMBL" id="LQQR01000006">
    <property type="protein sequence ID" value="KZE22852.1"/>
    <property type="molecule type" value="Genomic_DNA"/>
</dbReference>
<reference evidence="3" key="2">
    <citation type="submission" date="2016-01" db="EMBL/GenBank/DDBJ databases">
        <authorList>
            <person name="Hong K.W."/>
        </authorList>
    </citation>
    <scope>NUCLEOTIDE SEQUENCE</scope>
    <source>
        <strain evidence="3">M40</strain>
    </source>
</reference>
<dbReference type="EMBL" id="CAACXN010000015">
    <property type="protein sequence ID" value="VEW14479.1"/>
    <property type="molecule type" value="Genomic_DNA"/>
</dbReference>
<dbReference type="AlphaFoldDB" id="A0A161TJW0"/>
<reference evidence="6 9" key="4">
    <citation type="submission" date="2019-02" db="EMBL/GenBank/DDBJ databases">
        <authorList>
            <consortium name="Pathogen Informatics"/>
        </authorList>
    </citation>
    <scope>NUCLEOTIDE SEQUENCE [LARGE SCALE GENOMIC DNA]</scope>
    <source>
        <strain evidence="6 9">3012STDY7078520</strain>
    </source>
</reference>
<dbReference type="EMBL" id="CP065682">
    <property type="protein sequence ID" value="QPS33311.1"/>
    <property type="molecule type" value="Genomic_DNA"/>
</dbReference>
<dbReference type="Proteomes" id="UP000216867">
    <property type="component" value="Unassembled WGS sequence"/>
</dbReference>
<keyword evidence="2" id="KW-0472">Membrane</keyword>
<evidence type="ECO:0000313" key="4">
    <source>
        <dbReference type="EMBL" id="PAK95669.1"/>
    </source>
</evidence>
<reference evidence="4 8" key="3">
    <citation type="submission" date="2017-04" db="EMBL/GenBank/DDBJ databases">
        <title>Kefir bacterial isolates.</title>
        <authorList>
            <person name="Kim Y."/>
            <person name="Blasche S."/>
            <person name="Patil K.R."/>
        </authorList>
    </citation>
    <scope>NUCLEOTIDE SEQUENCE [LARGE SCALE GENOMIC DNA]</scope>
    <source>
        <strain evidence="4 8">OG2</strain>
    </source>
</reference>
<evidence type="ECO:0000256" key="2">
    <source>
        <dbReference type="SAM" id="Phobius"/>
    </source>
</evidence>
<dbReference type="GeneID" id="99773412"/>
<evidence type="ECO:0000313" key="6">
    <source>
        <dbReference type="EMBL" id="VEW14479.1"/>
    </source>
</evidence>
<evidence type="ECO:0000313" key="7">
    <source>
        <dbReference type="Proteomes" id="UP000076612"/>
    </source>
</evidence>
<dbReference type="Proteomes" id="UP000386281">
    <property type="component" value="Unassembled WGS sequence"/>
</dbReference>
<evidence type="ECO:0000313" key="10">
    <source>
        <dbReference type="Proteomes" id="UP000594979"/>
    </source>
</evidence>
<dbReference type="STRING" id="33889.AVW13_05605"/>
<dbReference type="Proteomes" id="UP000076612">
    <property type="component" value="Unassembled WGS sequence"/>
</dbReference>
<keyword evidence="2" id="KW-0812">Transmembrane</keyword>
<keyword evidence="2" id="KW-1133">Transmembrane helix</keyword>
<dbReference type="Proteomes" id="UP000594979">
    <property type="component" value="Chromosome"/>
</dbReference>
<sequence length="97" mass="9876">MTTRRDDRPGGGLVLGAGVVLLMALCCGLPLLIAGGVLAGLGGILANPCVVGTGMALVVLVVLAAAHRRTRSDRTGHDCCPTIDSDHATDTKEDQNL</sequence>